<comment type="caution">
    <text evidence="1">The sequence shown here is derived from an EMBL/GenBank/DDBJ whole genome shotgun (WGS) entry which is preliminary data.</text>
</comment>
<dbReference type="EMBL" id="JAHJDP010000077">
    <property type="protein sequence ID" value="MBU2691882.1"/>
    <property type="molecule type" value="Genomic_DNA"/>
</dbReference>
<evidence type="ECO:0000313" key="2">
    <source>
        <dbReference type="Proteomes" id="UP000777784"/>
    </source>
</evidence>
<sequence>MGPITQRQIIDLAMVTRHSKQTIKAVAEEAAEIGEDNKKDIRSILDLADMRNVPPLIVVRDKIRLAKYGPRGSEKP</sequence>
<organism evidence="1 2">
    <name type="scientific">Eiseniibacteriota bacterium</name>
    <dbReference type="NCBI Taxonomy" id="2212470"/>
    <lineage>
        <taxon>Bacteria</taxon>
        <taxon>Candidatus Eiseniibacteriota</taxon>
    </lineage>
</organism>
<proteinExistence type="predicted"/>
<evidence type="ECO:0000313" key="1">
    <source>
        <dbReference type="EMBL" id="MBU2691882.1"/>
    </source>
</evidence>
<name>A0A948W469_UNCEI</name>
<dbReference type="Proteomes" id="UP000777784">
    <property type="component" value="Unassembled WGS sequence"/>
</dbReference>
<gene>
    <name evidence="1" type="ORF">KJ970_13255</name>
</gene>
<accession>A0A948W469</accession>
<protein>
    <submittedName>
        <fullName evidence="1">Uncharacterized protein</fullName>
    </submittedName>
</protein>
<dbReference type="AlphaFoldDB" id="A0A948W469"/>
<reference evidence="1" key="1">
    <citation type="submission" date="2021-05" db="EMBL/GenBank/DDBJ databases">
        <title>Energy efficiency and biological interactions define the core microbiome of deep oligotrophic groundwater.</title>
        <authorList>
            <person name="Mehrshad M."/>
            <person name="Lopez-Fernandez M."/>
            <person name="Bell E."/>
            <person name="Bernier-Latmani R."/>
            <person name="Bertilsson S."/>
            <person name="Dopson M."/>
        </authorList>
    </citation>
    <scope>NUCLEOTIDE SEQUENCE</scope>
    <source>
        <strain evidence="1">Modern_marine.mb.64</strain>
    </source>
</reference>